<evidence type="ECO:0000313" key="2">
    <source>
        <dbReference type="Proteomes" id="UP000294752"/>
    </source>
</evidence>
<dbReference type="RefSeq" id="WP_133639759.1">
    <property type="nucleotide sequence ID" value="NZ_SNZV01000003.1"/>
</dbReference>
<protein>
    <submittedName>
        <fullName evidence="1">SPP1 family phage portal protein</fullName>
    </submittedName>
</protein>
<dbReference type="OrthoDB" id="1452435at2"/>
<evidence type="ECO:0000313" key="1">
    <source>
        <dbReference type="EMBL" id="TDS14713.1"/>
    </source>
</evidence>
<reference evidence="1 2" key="1">
    <citation type="submission" date="2019-03" db="EMBL/GenBank/DDBJ databases">
        <title>Genomic Encyclopedia of Type Strains, Phase III (KMG-III): the genomes of soil and plant-associated and newly described type strains.</title>
        <authorList>
            <person name="Whitman W."/>
        </authorList>
    </citation>
    <scope>NUCLEOTIDE SEQUENCE [LARGE SCALE GENOMIC DNA]</scope>
    <source>
        <strain evidence="1 2">CGMCC 1.12801</strain>
    </source>
</reference>
<dbReference type="EMBL" id="SNZV01000003">
    <property type="protein sequence ID" value="TDS14713.1"/>
    <property type="molecule type" value="Genomic_DNA"/>
</dbReference>
<keyword evidence="2" id="KW-1185">Reference proteome</keyword>
<dbReference type="InterPro" id="IPR021145">
    <property type="entry name" value="Portal_protein_SPP1_Gp6-like"/>
</dbReference>
<comment type="caution">
    <text evidence="1">The sequence shown here is derived from an EMBL/GenBank/DDBJ whole genome shotgun (WGS) entry which is preliminary data.</text>
</comment>
<dbReference type="AlphaFoldDB" id="A0A4R7D179"/>
<dbReference type="Proteomes" id="UP000294752">
    <property type="component" value="Unassembled WGS sequence"/>
</dbReference>
<organism evidence="1 2">
    <name type="scientific">Sphingobacterium paludis</name>
    <dbReference type="NCBI Taxonomy" id="1476465"/>
    <lineage>
        <taxon>Bacteria</taxon>
        <taxon>Pseudomonadati</taxon>
        <taxon>Bacteroidota</taxon>
        <taxon>Sphingobacteriia</taxon>
        <taxon>Sphingobacteriales</taxon>
        <taxon>Sphingobacteriaceae</taxon>
        <taxon>Sphingobacterium</taxon>
    </lineage>
</organism>
<gene>
    <name evidence="1" type="ORF">B0I21_103208</name>
</gene>
<accession>A0A4R7D179</accession>
<name>A0A4R7D179_9SPHI</name>
<sequence>MTLEQLQQLLGGEYKALYEVISKGQRIIKLGSKTMTVEQAMRQYDPFLHDVNDPAIRENRKLEFEGEEYDDAISNERRNSSEYEEVEVNRLQLARQQQIVQSAVFFECGSDISIDFNGEENEENFFALIQKVWTDNKLSYKTEDIVERRMIETHCAELWYDFIDKDYWKGTPLEGSERRPGMMLLCKENGDDIFPVWDEHDGLIAFGRGYQTVNPITDTKTMHFDFYTSEKILLGSQADGADWEIEEKEGYGFLPIVYHSQKRPEWANIQPLADREENNVSNLADTNDYYGDPTMVVEGEAESLPSKGEVAKVMQVKGENGGRGSVSFAQPDAMVDSKKMEFDKLKQEQFDITNTPDISFNTMSQLMSNGTSGIALRLLFMGPQLKGNKNQKRLKEMLVRRLNVIKKMLISFSPAEFQDMEGIMPSIKFKDALPVNKTELIGDVSKMVSSKLLSRKTAMTILGEVSDVEAELEQILEETKQDLQMVREAQPVSEPKI</sequence>
<dbReference type="Pfam" id="PF05133">
    <property type="entry name" value="SPP1_portal"/>
    <property type="match status" value="1"/>
</dbReference>
<proteinExistence type="predicted"/>